<keyword evidence="3" id="KW-1185">Reference proteome</keyword>
<dbReference type="EMBL" id="JAADYS010000988">
    <property type="protein sequence ID" value="KAF4465728.1"/>
    <property type="molecule type" value="Genomic_DNA"/>
</dbReference>
<dbReference type="AlphaFoldDB" id="A0A8H4LCQ9"/>
<gene>
    <name evidence="2" type="ORF">FALBO_7420</name>
</gene>
<organism evidence="2 3">
    <name type="scientific">Fusarium albosuccineum</name>
    <dbReference type="NCBI Taxonomy" id="1237068"/>
    <lineage>
        <taxon>Eukaryota</taxon>
        <taxon>Fungi</taxon>
        <taxon>Dikarya</taxon>
        <taxon>Ascomycota</taxon>
        <taxon>Pezizomycotina</taxon>
        <taxon>Sordariomycetes</taxon>
        <taxon>Hypocreomycetidae</taxon>
        <taxon>Hypocreales</taxon>
        <taxon>Nectriaceae</taxon>
        <taxon>Fusarium</taxon>
        <taxon>Fusarium decemcellulare species complex</taxon>
    </lineage>
</organism>
<proteinExistence type="predicted"/>
<comment type="caution">
    <text evidence="2">The sequence shown here is derived from an EMBL/GenBank/DDBJ whole genome shotgun (WGS) entry which is preliminary data.</text>
</comment>
<evidence type="ECO:0000256" key="1">
    <source>
        <dbReference type="SAM" id="MobiDB-lite"/>
    </source>
</evidence>
<dbReference type="Proteomes" id="UP000554235">
    <property type="component" value="Unassembled WGS sequence"/>
</dbReference>
<accession>A0A8H4LCQ9</accession>
<protein>
    <submittedName>
        <fullName evidence="2">Uncharacterized protein</fullName>
    </submittedName>
</protein>
<sequence length="218" mass="24161">MQSTIISWRYERLSTACPTEAESLSSRAPTARPAATEPPPGTTPGVVSLRPHLAHGQDSELHLAHTQFISESRSRLRWLRGEPVNFSPPDLAACSAFSAQLSKARAYTRSPYDEICSYNHKPCLWQRSNADHIRQVNFDTLAQYPLTHAGRGWSVGVYCLSPTAESNSLLFLSCGSPTSPKQAFLRQKTRNSPTSELRFINLPETNLFPAEAIEPLLP</sequence>
<reference evidence="2 3" key="1">
    <citation type="submission" date="2020-01" db="EMBL/GenBank/DDBJ databases">
        <title>Identification and distribution of gene clusters putatively required for synthesis of sphingolipid metabolism inhibitors in phylogenetically diverse species of the filamentous fungus Fusarium.</title>
        <authorList>
            <person name="Kim H.-S."/>
            <person name="Busman M."/>
            <person name="Brown D.W."/>
            <person name="Divon H."/>
            <person name="Uhlig S."/>
            <person name="Proctor R.H."/>
        </authorList>
    </citation>
    <scope>NUCLEOTIDE SEQUENCE [LARGE SCALE GENOMIC DNA]</scope>
    <source>
        <strain evidence="2 3">NRRL 20459</strain>
    </source>
</reference>
<feature type="region of interest" description="Disordered" evidence="1">
    <location>
        <begin position="19"/>
        <end position="47"/>
    </location>
</feature>
<evidence type="ECO:0000313" key="2">
    <source>
        <dbReference type="EMBL" id="KAF4465728.1"/>
    </source>
</evidence>
<name>A0A8H4LCQ9_9HYPO</name>
<evidence type="ECO:0000313" key="3">
    <source>
        <dbReference type="Proteomes" id="UP000554235"/>
    </source>
</evidence>